<evidence type="ECO:0000256" key="1">
    <source>
        <dbReference type="ARBA" id="ARBA00004651"/>
    </source>
</evidence>
<dbReference type="GO" id="GO:0005886">
    <property type="term" value="C:plasma membrane"/>
    <property type="evidence" value="ECO:0007669"/>
    <property type="project" value="UniProtKB-SubCell"/>
</dbReference>
<evidence type="ECO:0000256" key="9">
    <source>
        <dbReference type="ARBA" id="ARBA00023303"/>
    </source>
</evidence>
<evidence type="ECO:0000313" key="12">
    <source>
        <dbReference type="EMBL" id="MBB5067212.1"/>
    </source>
</evidence>
<evidence type="ECO:0000256" key="8">
    <source>
        <dbReference type="ARBA" id="ARBA00023136"/>
    </source>
</evidence>
<evidence type="ECO:0000256" key="7">
    <source>
        <dbReference type="ARBA" id="ARBA00023065"/>
    </source>
</evidence>
<dbReference type="Pfam" id="PF01741">
    <property type="entry name" value="MscL"/>
    <property type="match status" value="1"/>
</dbReference>
<organism evidence="12 13">
    <name type="scientific">Saccharopolyspora gloriosae</name>
    <dbReference type="NCBI Taxonomy" id="455344"/>
    <lineage>
        <taxon>Bacteria</taxon>
        <taxon>Bacillati</taxon>
        <taxon>Actinomycetota</taxon>
        <taxon>Actinomycetes</taxon>
        <taxon>Pseudonocardiales</taxon>
        <taxon>Pseudonocardiaceae</taxon>
        <taxon>Saccharopolyspora</taxon>
    </lineage>
</organism>
<evidence type="ECO:0000256" key="2">
    <source>
        <dbReference type="ARBA" id="ARBA00007254"/>
    </source>
</evidence>
<evidence type="ECO:0000313" key="13">
    <source>
        <dbReference type="Proteomes" id="UP000580474"/>
    </source>
</evidence>
<feature type="transmembrane region" description="Helical" evidence="10">
    <location>
        <begin position="74"/>
        <end position="97"/>
    </location>
</feature>
<proteinExistence type="inferred from homology"/>
<sequence length="168" mass="17928">MKEYAVLKGFKDFLMRGNVIDLAVAVVVGSAFTALVTAVTTSVIKPVIAATGGSNVTGLSFQIRAGNDASIIDFAVVINSIITFLITAAVVYFLFVMPMQKIQERRKKGKEEGQSEPTDVELLLEIRDLLRREQGLPMVKGLSEVDDSTATASTSVTAKSANGDASKN</sequence>
<dbReference type="HAMAP" id="MF_00115">
    <property type="entry name" value="MscL"/>
    <property type="match status" value="1"/>
</dbReference>
<dbReference type="PRINTS" id="PR01264">
    <property type="entry name" value="MECHCHANNEL"/>
</dbReference>
<dbReference type="Proteomes" id="UP000580474">
    <property type="component" value="Unassembled WGS sequence"/>
</dbReference>
<dbReference type="InterPro" id="IPR019823">
    <property type="entry name" value="Mechanosensitive_channel_CS"/>
</dbReference>
<feature type="region of interest" description="Disordered" evidence="11">
    <location>
        <begin position="145"/>
        <end position="168"/>
    </location>
</feature>
<dbReference type="InterPro" id="IPR036019">
    <property type="entry name" value="MscL_channel"/>
</dbReference>
<keyword evidence="13" id="KW-1185">Reference proteome</keyword>
<reference evidence="12 13" key="1">
    <citation type="submission" date="2020-08" db="EMBL/GenBank/DDBJ databases">
        <title>Sequencing the genomes of 1000 actinobacteria strains.</title>
        <authorList>
            <person name="Klenk H.-P."/>
        </authorList>
    </citation>
    <scope>NUCLEOTIDE SEQUENCE [LARGE SCALE GENOMIC DNA]</scope>
    <source>
        <strain evidence="12 13">DSM 45582</strain>
    </source>
</reference>
<dbReference type="SUPFAM" id="SSF81330">
    <property type="entry name" value="Gated mechanosensitive channel"/>
    <property type="match status" value="1"/>
</dbReference>
<evidence type="ECO:0000256" key="10">
    <source>
        <dbReference type="HAMAP-Rule" id="MF_00115"/>
    </source>
</evidence>
<evidence type="ECO:0000256" key="5">
    <source>
        <dbReference type="ARBA" id="ARBA00022692"/>
    </source>
</evidence>
<feature type="compositionally biased region" description="Low complexity" evidence="11">
    <location>
        <begin position="148"/>
        <end position="161"/>
    </location>
</feature>
<keyword evidence="4 10" id="KW-1003">Cell membrane</keyword>
<keyword evidence="8 10" id="KW-0472">Membrane</keyword>
<comment type="similarity">
    <text evidence="2 10">Belongs to the MscL family.</text>
</comment>
<comment type="caution">
    <text evidence="12">The sequence shown here is derived from an EMBL/GenBank/DDBJ whole genome shotgun (WGS) entry which is preliminary data.</text>
</comment>
<dbReference type="NCBIfam" id="TIGR00220">
    <property type="entry name" value="mscL"/>
    <property type="match status" value="1"/>
</dbReference>
<dbReference type="PROSITE" id="PS01327">
    <property type="entry name" value="MSCL"/>
    <property type="match status" value="1"/>
</dbReference>
<keyword evidence="7 10" id="KW-0406">Ion transport</keyword>
<keyword evidence="6 10" id="KW-1133">Transmembrane helix</keyword>
<dbReference type="GO" id="GO:0008381">
    <property type="term" value="F:mechanosensitive monoatomic ion channel activity"/>
    <property type="evidence" value="ECO:0007669"/>
    <property type="project" value="UniProtKB-UniRule"/>
</dbReference>
<name>A0A840NDB3_9PSEU</name>
<dbReference type="Gene3D" id="1.10.1200.120">
    <property type="entry name" value="Large-conductance mechanosensitive channel, MscL, domain 1"/>
    <property type="match status" value="1"/>
</dbReference>
<keyword evidence="3 10" id="KW-0813">Transport</keyword>
<comment type="subcellular location">
    <subcellularLocation>
        <location evidence="1 10">Cell membrane</location>
        <topology evidence="1 10">Multi-pass membrane protein</topology>
    </subcellularLocation>
</comment>
<protein>
    <recommendedName>
        <fullName evidence="10">Large-conductance mechanosensitive channel</fullName>
    </recommendedName>
</protein>
<dbReference type="EMBL" id="JACHIV010000001">
    <property type="protein sequence ID" value="MBB5067212.1"/>
    <property type="molecule type" value="Genomic_DNA"/>
</dbReference>
<dbReference type="AlphaFoldDB" id="A0A840NDB3"/>
<feature type="transmembrane region" description="Helical" evidence="10">
    <location>
        <begin position="20"/>
        <end position="44"/>
    </location>
</feature>
<comment type="function">
    <text evidence="10">Channel that opens in response to stretch forces in the membrane lipid bilayer. May participate in the regulation of osmotic pressure changes within the cell.</text>
</comment>
<dbReference type="InterPro" id="IPR037673">
    <property type="entry name" value="MSC/AndL"/>
</dbReference>
<evidence type="ECO:0000256" key="4">
    <source>
        <dbReference type="ARBA" id="ARBA00022475"/>
    </source>
</evidence>
<keyword evidence="5 10" id="KW-0812">Transmembrane</keyword>
<evidence type="ECO:0000256" key="6">
    <source>
        <dbReference type="ARBA" id="ARBA00022989"/>
    </source>
</evidence>
<dbReference type="PANTHER" id="PTHR30266">
    <property type="entry name" value="MECHANOSENSITIVE CHANNEL MSCL"/>
    <property type="match status" value="1"/>
</dbReference>
<evidence type="ECO:0000256" key="11">
    <source>
        <dbReference type="SAM" id="MobiDB-lite"/>
    </source>
</evidence>
<comment type="subunit">
    <text evidence="10">Homopentamer.</text>
</comment>
<evidence type="ECO:0000256" key="3">
    <source>
        <dbReference type="ARBA" id="ARBA00022448"/>
    </source>
</evidence>
<keyword evidence="9 10" id="KW-0407">Ion channel</keyword>
<dbReference type="InterPro" id="IPR001185">
    <property type="entry name" value="MS_channel"/>
</dbReference>
<accession>A0A840NDB3</accession>
<gene>
    <name evidence="10" type="primary">mscL</name>
    <name evidence="12" type="ORF">BJ969_000300</name>
</gene>
<dbReference type="PANTHER" id="PTHR30266:SF2">
    <property type="entry name" value="LARGE-CONDUCTANCE MECHANOSENSITIVE CHANNEL"/>
    <property type="match status" value="1"/>
</dbReference>